<dbReference type="Pfam" id="PF18077">
    <property type="entry name" value="DUF5595"/>
    <property type="match status" value="1"/>
</dbReference>
<dbReference type="Gene3D" id="6.10.250.1950">
    <property type="match status" value="1"/>
</dbReference>
<evidence type="ECO:0000256" key="11">
    <source>
        <dbReference type="ARBA" id="ARBA00062666"/>
    </source>
</evidence>
<dbReference type="GO" id="GO:0051315">
    <property type="term" value="P:attachment of mitotic spindle microtubules to kinetochore"/>
    <property type="evidence" value="ECO:0000318"/>
    <property type="project" value="GO_Central"/>
</dbReference>
<feature type="coiled-coil region" evidence="13">
    <location>
        <begin position="249"/>
        <end position="290"/>
    </location>
</feature>
<dbReference type="GO" id="GO:0007051">
    <property type="term" value="P:spindle organization"/>
    <property type="evidence" value="ECO:0007669"/>
    <property type="project" value="UniProtKB-ARBA"/>
</dbReference>
<dbReference type="GO" id="GO:0005737">
    <property type="term" value="C:cytoplasm"/>
    <property type="evidence" value="ECO:0007669"/>
    <property type="project" value="UniProtKB-ARBA"/>
</dbReference>
<comment type="subcellular location">
    <subcellularLocation>
        <location evidence="12">Chromosome</location>
        <location evidence="12">Centromere</location>
        <location evidence="12">Kinetochore</location>
    </subcellularLocation>
    <subcellularLocation>
        <location evidence="12">Nucleus</location>
    </subcellularLocation>
</comment>
<evidence type="ECO:0000256" key="9">
    <source>
        <dbReference type="ARBA" id="ARBA00023328"/>
    </source>
</evidence>
<evidence type="ECO:0000256" key="7">
    <source>
        <dbReference type="ARBA" id="ARBA00023242"/>
    </source>
</evidence>
<dbReference type="PaxDb" id="8355-A0A1L8HBZ0"/>
<evidence type="ECO:0000256" key="14">
    <source>
        <dbReference type="SAM" id="MobiDB-lite"/>
    </source>
</evidence>
<dbReference type="GO" id="GO:0031262">
    <property type="term" value="C:Ndc80 complex"/>
    <property type="evidence" value="ECO:0000318"/>
    <property type="project" value="GO_Central"/>
</dbReference>
<evidence type="ECO:0000313" key="18">
    <source>
        <dbReference type="Proteomes" id="UP000186698"/>
    </source>
</evidence>
<evidence type="ECO:0000313" key="20">
    <source>
        <dbReference type="Xenbase" id="XB-GENE-17345905"/>
    </source>
</evidence>
<feature type="coiled-coil region" evidence="13">
    <location>
        <begin position="326"/>
        <end position="391"/>
    </location>
</feature>
<evidence type="ECO:0000259" key="16">
    <source>
        <dbReference type="Pfam" id="PF18077"/>
    </source>
</evidence>
<dbReference type="InterPro" id="IPR040967">
    <property type="entry name" value="DUF5595"/>
</dbReference>
<dbReference type="GeneID" id="779317"/>
<dbReference type="GO" id="GO:0005634">
    <property type="term" value="C:nucleus"/>
    <property type="evidence" value="ECO:0007669"/>
    <property type="project" value="UniProtKB-SubCell"/>
</dbReference>
<feature type="domain" description="DUF5595" evidence="16">
    <location>
        <begin position="212"/>
        <end position="283"/>
    </location>
</feature>
<dbReference type="CTD" id="779317"/>
<feature type="domain" description="Kinetochore protein Ndc80 CH" evidence="15">
    <location>
        <begin position="51"/>
        <end position="194"/>
    </location>
</feature>
<evidence type="ECO:0000313" key="19">
    <source>
        <dbReference type="RefSeq" id="XP_018100873.1"/>
    </source>
</evidence>
<comment type="subunit">
    <text evidence="11">Component of the NDC80 complex, which is composed of ndc80, cdca1, spbc24 and spbc25. The NDC80 complex interacts with mis12 and zwint. Interacts with cep57r.</text>
</comment>
<evidence type="ECO:0000256" key="2">
    <source>
        <dbReference type="ARBA" id="ARBA00022454"/>
    </source>
</evidence>
<dbReference type="FunFam" id="1.10.418.30:FF:000002">
    <property type="entry name" value="NDC80, kinetochore complex component"/>
    <property type="match status" value="1"/>
</dbReference>
<dbReference type="Bgee" id="779317">
    <property type="expression patterns" value="Expressed in egg cell and 11 other cell types or tissues"/>
</dbReference>
<dbReference type="InterPro" id="IPR038273">
    <property type="entry name" value="Ndc80_sf"/>
</dbReference>
<keyword evidence="18" id="KW-1185">Reference proteome</keyword>
<feature type="coiled-coil region" evidence="13">
    <location>
        <begin position="548"/>
        <end position="638"/>
    </location>
</feature>
<keyword evidence="9 12" id="KW-0137">Centromere</keyword>
<dbReference type="Xenbase" id="XB-GENE-17345905">
    <property type="gene designation" value="ndc80.L"/>
</dbReference>
<evidence type="ECO:0000256" key="13">
    <source>
        <dbReference type="SAM" id="Coils"/>
    </source>
</evidence>
<dbReference type="Pfam" id="PF03801">
    <property type="entry name" value="Ndc80_HEC"/>
    <property type="match status" value="1"/>
</dbReference>
<keyword evidence="6 13" id="KW-0175">Coiled coil</keyword>
<keyword evidence="8 12" id="KW-0131">Cell cycle</keyword>
<dbReference type="Pfam" id="PF24487">
    <property type="entry name" value="NDC80_loop"/>
    <property type="match status" value="1"/>
</dbReference>
<dbReference type="InterPro" id="IPR055260">
    <property type="entry name" value="Ndc80_CH"/>
</dbReference>
<dbReference type="Proteomes" id="UP000186698">
    <property type="component" value="Chromosome 2L"/>
</dbReference>
<dbReference type="OrthoDB" id="7459479at2759"/>
<protein>
    <recommendedName>
        <fullName evidence="12">Kinetochore protein NDC80</fullName>
    </recommendedName>
</protein>
<evidence type="ECO:0000259" key="15">
    <source>
        <dbReference type="Pfam" id="PF03801"/>
    </source>
</evidence>
<evidence type="ECO:0000256" key="5">
    <source>
        <dbReference type="ARBA" id="ARBA00022838"/>
    </source>
</evidence>
<gene>
    <name evidence="19 20" type="primary">ndc80.L</name>
    <name evidence="19" type="synonym">hec1</name>
    <name evidence="19" type="synonym">kntc2</name>
    <name evidence="19" type="synonym">xndc80</name>
</gene>
<dbReference type="AlphaFoldDB" id="A0A1L8HBZ0"/>
<comment type="function">
    <text evidence="10">Acts as a component of the essential kinetochore-associated NDC80 complex, which is required for chromosome segregation and spindle checkpoint activity. Required for kinetochore integrity and the organization of stable microtubule binding sites in the outer plate of the kinetochore. The NDC80 complex synergistically enhances the affinity of the SKA1 complex for microtubules and may allow the NDC80 complex to track depolymerizing microtubules. May play a role in chromosome congression and may be essential for the end-on attachment of the kinetochores to spindle microtubules.</text>
</comment>
<dbReference type="OMA" id="NKSWLMT"/>
<evidence type="ECO:0000256" key="6">
    <source>
        <dbReference type="ARBA" id="ARBA00023054"/>
    </source>
</evidence>
<feature type="domain" description="Kinetochore protein NDC80 loop region" evidence="17">
    <location>
        <begin position="375"/>
        <end position="607"/>
    </location>
</feature>
<name>A0A1L8HBZ0_XENLA</name>
<dbReference type="GO" id="GO:0005813">
    <property type="term" value="C:centrosome"/>
    <property type="evidence" value="ECO:0007669"/>
    <property type="project" value="UniProtKB-ARBA"/>
</dbReference>
<dbReference type="RefSeq" id="XP_018100873.1">
    <property type="nucleotide sequence ID" value="XM_018245384.2"/>
</dbReference>
<dbReference type="AGR" id="Xenbase:XB-GENE-17345905"/>
<evidence type="ECO:0000256" key="3">
    <source>
        <dbReference type="ARBA" id="ARBA00022618"/>
    </source>
</evidence>
<feature type="compositionally biased region" description="Polar residues" evidence="14">
    <location>
        <begin position="1"/>
        <end position="11"/>
    </location>
</feature>
<evidence type="ECO:0000256" key="12">
    <source>
        <dbReference type="RuleBase" id="RU368072"/>
    </source>
</evidence>
<reference evidence="19" key="1">
    <citation type="submission" date="2025-08" db="UniProtKB">
        <authorList>
            <consortium name="RefSeq"/>
        </authorList>
    </citation>
    <scope>IDENTIFICATION</scope>
    <source>
        <strain evidence="19">J_2021</strain>
        <tissue evidence="19">Erythrocytes</tissue>
    </source>
</reference>
<keyword evidence="3 12" id="KW-0132">Cell division</keyword>
<proteinExistence type="inferred from homology"/>
<evidence type="ECO:0000256" key="8">
    <source>
        <dbReference type="ARBA" id="ARBA00023306"/>
    </source>
</evidence>
<dbReference type="PANTHER" id="PTHR10643">
    <property type="entry name" value="KINETOCHORE PROTEIN NDC80"/>
    <property type="match status" value="1"/>
</dbReference>
<evidence type="ECO:0000259" key="17">
    <source>
        <dbReference type="Pfam" id="PF24487"/>
    </source>
</evidence>
<keyword evidence="5 12" id="KW-0995">Kinetochore</keyword>
<feature type="region of interest" description="Disordered" evidence="14">
    <location>
        <begin position="1"/>
        <end position="77"/>
    </location>
</feature>
<dbReference type="PANTHER" id="PTHR10643:SF2">
    <property type="entry name" value="KINETOCHORE PROTEIN NDC80 HOMOLOG"/>
    <property type="match status" value="1"/>
</dbReference>
<dbReference type="GO" id="GO:0051301">
    <property type="term" value="P:cell division"/>
    <property type="evidence" value="ECO:0007669"/>
    <property type="project" value="UniProtKB-UniRule"/>
</dbReference>
<evidence type="ECO:0000256" key="10">
    <source>
        <dbReference type="ARBA" id="ARBA00053165"/>
    </source>
</evidence>
<keyword evidence="2 12" id="KW-0158">Chromosome</keyword>
<feature type="coiled-coil region" evidence="13">
    <location>
        <begin position="484"/>
        <end position="522"/>
    </location>
</feature>
<organism evidence="18 19">
    <name type="scientific">Xenopus laevis</name>
    <name type="common">African clawed frog</name>
    <dbReference type="NCBI Taxonomy" id="8355"/>
    <lineage>
        <taxon>Eukaryota</taxon>
        <taxon>Metazoa</taxon>
        <taxon>Chordata</taxon>
        <taxon>Craniata</taxon>
        <taxon>Vertebrata</taxon>
        <taxon>Euteleostomi</taxon>
        <taxon>Amphibia</taxon>
        <taxon>Batrachia</taxon>
        <taxon>Anura</taxon>
        <taxon>Pipoidea</taxon>
        <taxon>Pipidae</taxon>
        <taxon>Xenopodinae</taxon>
        <taxon>Xenopus</taxon>
        <taxon>Xenopus</taxon>
    </lineage>
</organism>
<dbReference type="STRING" id="8355.A0A1L8HBZ0"/>
<evidence type="ECO:0000256" key="4">
    <source>
        <dbReference type="ARBA" id="ARBA00022776"/>
    </source>
</evidence>
<dbReference type="InterPro" id="IPR057091">
    <property type="entry name" value="NDC80_loop"/>
</dbReference>
<evidence type="ECO:0000256" key="1">
    <source>
        <dbReference type="ARBA" id="ARBA00007050"/>
    </source>
</evidence>
<dbReference type="Gene3D" id="1.10.418.30">
    <property type="entry name" value="Ncd80 complex, Ncd80 subunit"/>
    <property type="match status" value="1"/>
</dbReference>
<comment type="similarity">
    <text evidence="1 12">Belongs to the NDC80/HEC1 family.</text>
</comment>
<sequence length="640" mass="74464">MRRSSVTNRQSLLPLRVQDANRMGLTTPQSKDRQGFGKLSMSKPHSGTSERKTSFFGKRASNGTTRTSQYGAFGGAEKIKDPRPLHDKAFIQQCIRQLCEFLNANGYSQALPVKSLQGPSTKDFLKIFAFIYSFICPNYENPESKFEEEIPRIFKELGYPFVLSKSSMYTVGAPHTWPQIVSALVWLIDCVKLFSVLRSENPVFDEPQTGEQSENGIDFNQLFLDYTARCYDQFMEGCDTFEEYDTDVCTKLKEAYHVDESNLEALQQESRRLMEEVERLEKEKENEPDRLASMRKLKASLQGDIQKYQNYLTEIESHSTLWDQRVSSVSEELEASELESRAMQQENLRLKNILDNQKYSVADIERIKYEENELQQTITKLTKDLDEDKQQLWSEELKYAKTKESVETQLSEFHKIGRKVRLIPPTAENANGYDFQIQCNLDGDQSSLMHYRNKINVPLVETLSQWEGQIASATNKKMGVEDMVEQLNTLVSEKKNEVKVYKDEAQKLEELYQQKVEESEMDEKRWISEIESLEKHRQLLESGVNKSLDEATKDLQKEQQDLQLVEHQTEEETRQVENKLARVVHSVANHIAVIEKHLEEKHLKVEREYEEFMKEDLLLDLQELLEKYKEKAKLLDSLQE</sequence>
<keyword evidence="7 12" id="KW-0539">Nucleus</keyword>
<keyword evidence="4 12" id="KW-0498">Mitosis</keyword>
<feature type="compositionally biased region" description="Polar residues" evidence="14">
    <location>
        <begin position="61"/>
        <end position="70"/>
    </location>
</feature>
<accession>A0A1L8HBZ0</accession>
<dbReference type="InterPro" id="IPR005550">
    <property type="entry name" value="Kinetochore_Ndc80"/>
</dbReference>